<dbReference type="AlphaFoldDB" id="A0AAD8MBI6"/>
<dbReference type="PANTHER" id="PTHR31236">
    <property type="entry name" value="BURP DOMAIN PROTEIN USPL1-LIKE"/>
    <property type="match status" value="1"/>
</dbReference>
<dbReference type="PANTHER" id="PTHR31236:SF2">
    <property type="entry name" value="BURP DOMAIN PROTEIN RD22"/>
    <property type="match status" value="1"/>
</dbReference>
<proteinExistence type="predicted"/>
<accession>A0AAD8MBI6</accession>
<dbReference type="Pfam" id="PF03181">
    <property type="entry name" value="BURP"/>
    <property type="match status" value="1"/>
</dbReference>
<evidence type="ECO:0000313" key="2">
    <source>
        <dbReference type="EMBL" id="KAK1367726.1"/>
    </source>
</evidence>
<keyword evidence="3" id="KW-1185">Reference proteome</keyword>
<gene>
    <name evidence="2" type="ORF">POM88_033818</name>
</gene>
<dbReference type="Proteomes" id="UP001237642">
    <property type="component" value="Unassembled WGS sequence"/>
</dbReference>
<evidence type="ECO:0000313" key="3">
    <source>
        <dbReference type="Proteomes" id="UP001237642"/>
    </source>
</evidence>
<sequence length="117" mass="12865">MDDKSKVYNLKLKSNQAFDFDSYTDQHTSKGGVSVKSGNKGKPVYVGVKPDTGPFLYNYAASAAQLHNNPNVALFFLEKNLHQGTNMNLHFSKSTTPTPFVPQNIADSIPFSSIKLP</sequence>
<name>A0AAD8MBI6_9APIA</name>
<dbReference type="InterPro" id="IPR044816">
    <property type="entry name" value="BURP"/>
</dbReference>
<protein>
    <submittedName>
        <fullName evidence="2">BURP domain-containing protein</fullName>
    </submittedName>
</protein>
<dbReference type="PROSITE" id="PS51277">
    <property type="entry name" value="BURP"/>
    <property type="match status" value="1"/>
</dbReference>
<reference evidence="2" key="2">
    <citation type="submission" date="2023-05" db="EMBL/GenBank/DDBJ databases">
        <authorList>
            <person name="Schelkunov M.I."/>
        </authorList>
    </citation>
    <scope>NUCLEOTIDE SEQUENCE</scope>
    <source>
        <strain evidence="2">Hsosn_3</strain>
        <tissue evidence="2">Leaf</tissue>
    </source>
</reference>
<comment type="caution">
    <text evidence="2">The sequence shown here is derived from an EMBL/GenBank/DDBJ whole genome shotgun (WGS) entry which is preliminary data.</text>
</comment>
<evidence type="ECO:0000259" key="1">
    <source>
        <dbReference type="PROSITE" id="PS51277"/>
    </source>
</evidence>
<dbReference type="InterPro" id="IPR004873">
    <property type="entry name" value="BURP_dom"/>
</dbReference>
<organism evidence="2 3">
    <name type="scientific">Heracleum sosnowskyi</name>
    <dbReference type="NCBI Taxonomy" id="360622"/>
    <lineage>
        <taxon>Eukaryota</taxon>
        <taxon>Viridiplantae</taxon>
        <taxon>Streptophyta</taxon>
        <taxon>Embryophyta</taxon>
        <taxon>Tracheophyta</taxon>
        <taxon>Spermatophyta</taxon>
        <taxon>Magnoliopsida</taxon>
        <taxon>eudicotyledons</taxon>
        <taxon>Gunneridae</taxon>
        <taxon>Pentapetalae</taxon>
        <taxon>asterids</taxon>
        <taxon>campanulids</taxon>
        <taxon>Apiales</taxon>
        <taxon>Apiaceae</taxon>
        <taxon>Apioideae</taxon>
        <taxon>apioid superclade</taxon>
        <taxon>Tordylieae</taxon>
        <taxon>Tordyliinae</taxon>
        <taxon>Heracleum</taxon>
    </lineage>
</organism>
<reference evidence="2" key="1">
    <citation type="submission" date="2023-02" db="EMBL/GenBank/DDBJ databases">
        <title>Genome of toxic invasive species Heracleum sosnowskyi carries increased number of genes despite the absence of recent whole-genome duplications.</title>
        <authorList>
            <person name="Schelkunov M."/>
            <person name="Shtratnikova V."/>
            <person name="Makarenko M."/>
            <person name="Klepikova A."/>
            <person name="Omelchenko D."/>
            <person name="Novikova G."/>
            <person name="Obukhova E."/>
            <person name="Bogdanov V."/>
            <person name="Penin A."/>
            <person name="Logacheva M."/>
        </authorList>
    </citation>
    <scope>NUCLEOTIDE SEQUENCE</scope>
    <source>
        <strain evidence="2">Hsosn_3</strain>
        <tissue evidence="2">Leaf</tissue>
    </source>
</reference>
<dbReference type="EMBL" id="JAUIZM010000008">
    <property type="protein sequence ID" value="KAK1367726.1"/>
    <property type="molecule type" value="Genomic_DNA"/>
</dbReference>
<feature type="domain" description="BURP" evidence="1">
    <location>
        <begin position="75"/>
        <end position="117"/>
    </location>
</feature>